<name>A0A0J8VR95_9ENTR</name>
<sequence>MKTVITLLLIYLLLPFYLYAQTVTATGGTLEEAESKIRQLAQNEKGASYKIIEARMGNKAHITAKITTS</sequence>
<evidence type="ECO:0000256" key="1">
    <source>
        <dbReference type="ARBA" id="ARBA00022729"/>
    </source>
</evidence>
<evidence type="ECO:0000256" key="2">
    <source>
        <dbReference type="SAM" id="SignalP"/>
    </source>
</evidence>
<dbReference type="InterPro" id="IPR036275">
    <property type="entry name" value="YdgH-like_sf"/>
</dbReference>
<dbReference type="Pfam" id="PF07338">
    <property type="entry name" value="YdgH_BhsA-like"/>
    <property type="match status" value="1"/>
</dbReference>
<dbReference type="Gene3D" id="3.30.1660.10">
    <property type="entry name" value="Flavin-binding protein dodecin"/>
    <property type="match status" value="1"/>
</dbReference>
<evidence type="ECO:0000313" key="5">
    <source>
        <dbReference type="Proteomes" id="UP000037315"/>
    </source>
</evidence>
<keyword evidence="5" id="KW-1185">Reference proteome</keyword>
<gene>
    <name evidence="4" type="ORF">ACH50_04970</name>
</gene>
<feature type="signal peptide" evidence="2">
    <location>
        <begin position="1"/>
        <end position="20"/>
    </location>
</feature>
<accession>A0A0J8VR95</accession>
<dbReference type="RefSeq" id="WP_024557716.1">
    <property type="nucleotide sequence ID" value="NZ_LFEJ01000009.1"/>
</dbReference>
<dbReference type="AlphaFoldDB" id="A0A0J8VR95"/>
<dbReference type="PATRIC" id="fig|1656095.3.peg.1683"/>
<organism evidence="4 5">
    <name type="scientific">Franconibacter pulveris</name>
    <dbReference type="NCBI Taxonomy" id="435910"/>
    <lineage>
        <taxon>Bacteria</taxon>
        <taxon>Pseudomonadati</taxon>
        <taxon>Pseudomonadota</taxon>
        <taxon>Gammaproteobacteria</taxon>
        <taxon>Enterobacterales</taxon>
        <taxon>Enterobacteriaceae</taxon>
        <taxon>Franconibacter</taxon>
    </lineage>
</organism>
<dbReference type="EMBL" id="LFEJ01000009">
    <property type="protein sequence ID" value="KMV35681.1"/>
    <property type="molecule type" value="Genomic_DNA"/>
</dbReference>
<dbReference type="OrthoDB" id="6629029at2"/>
<dbReference type="InterPro" id="IPR025543">
    <property type="entry name" value="Dodecin-like"/>
</dbReference>
<evidence type="ECO:0000313" key="4">
    <source>
        <dbReference type="EMBL" id="KMV35681.1"/>
    </source>
</evidence>
<proteinExistence type="predicted"/>
<dbReference type="SUPFAM" id="SSF159871">
    <property type="entry name" value="YdgH-like"/>
    <property type="match status" value="1"/>
</dbReference>
<evidence type="ECO:0000259" key="3">
    <source>
        <dbReference type="Pfam" id="PF07338"/>
    </source>
</evidence>
<dbReference type="STRING" id="1121863.GCA_000621185_01182"/>
<reference evidence="4 5" key="1">
    <citation type="submission" date="2015-06" db="EMBL/GenBank/DDBJ databases">
        <title>Genome sequencing of Cronobacter sp. strain DJ34 isolated from petroleum contaminated sludge of Duliajan Oil Fields, Assam, India.</title>
        <authorList>
            <person name="Pal S."/>
            <person name="Banerjee T.D."/>
            <person name="Roy A."/>
            <person name="Sar P."/>
            <person name="Kazy S.K."/>
        </authorList>
    </citation>
    <scope>NUCLEOTIDE SEQUENCE [LARGE SCALE GENOMIC DNA]</scope>
    <source>
        <strain evidence="4 5">DJ34</strain>
    </source>
</reference>
<dbReference type="InterPro" id="IPR010854">
    <property type="entry name" value="YdgH/BhsA/McbA-like_dom"/>
</dbReference>
<dbReference type="Proteomes" id="UP000037315">
    <property type="component" value="Unassembled WGS sequence"/>
</dbReference>
<feature type="domain" description="YdgH/BhsA/McbA-like" evidence="3">
    <location>
        <begin position="22"/>
        <end position="66"/>
    </location>
</feature>
<keyword evidence="1 2" id="KW-0732">Signal</keyword>
<comment type="caution">
    <text evidence="4">The sequence shown here is derived from an EMBL/GenBank/DDBJ whole genome shotgun (WGS) entry which is preliminary data.</text>
</comment>
<protein>
    <recommendedName>
        <fullName evidence="3">YdgH/BhsA/McbA-like domain-containing protein</fullName>
    </recommendedName>
</protein>
<feature type="chain" id="PRO_5005311244" description="YdgH/BhsA/McbA-like domain-containing protein" evidence="2">
    <location>
        <begin position="21"/>
        <end position="69"/>
    </location>
</feature>